<feature type="transmembrane region" description="Helical" evidence="1">
    <location>
        <begin position="78"/>
        <end position="98"/>
    </location>
</feature>
<sequence length="176" mass="19165">MHLGEAQRDMRRAYVNGGVGIFASGLVWTLSGLVTMNISLIAGMGTLFFGGMAIHPISVLLARYVYRRGKTRSPNPMEMLALQSTAFLIIGLVIAYLVSSTFSQWFFSIALLTVAARYLVFQTVYGMRLYLVLGVLLMLIASLAFWVPGVTPAFIALTAGIIELLCSALILVPAKR</sequence>
<organism evidence="2 3">
    <name type="scientific">Sphingorhabdus rigui</name>
    <dbReference type="NCBI Taxonomy" id="1282858"/>
    <lineage>
        <taxon>Bacteria</taxon>
        <taxon>Pseudomonadati</taxon>
        <taxon>Pseudomonadota</taxon>
        <taxon>Alphaproteobacteria</taxon>
        <taxon>Sphingomonadales</taxon>
        <taxon>Sphingomonadaceae</taxon>
        <taxon>Sphingorhabdus</taxon>
    </lineage>
</organism>
<dbReference type="EMBL" id="JACIEA010000001">
    <property type="protein sequence ID" value="MBB3942418.1"/>
    <property type="molecule type" value="Genomic_DNA"/>
</dbReference>
<keyword evidence="1" id="KW-0812">Transmembrane</keyword>
<dbReference type="Proteomes" id="UP000581447">
    <property type="component" value="Unassembled WGS sequence"/>
</dbReference>
<keyword evidence="1" id="KW-1133">Transmembrane helix</keyword>
<dbReference type="AlphaFoldDB" id="A0A840AWA7"/>
<accession>A0A840AWA7</accession>
<reference evidence="2 3" key="1">
    <citation type="submission" date="2020-08" db="EMBL/GenBank/DDBJ databases">
        <title>Genomic Encyclopedia of Type Strains, Phase IV (KMG-IV): sequencing the most valuable type-strain genomes for metagenomic binning, comparative biology and taxonomic classification.</title>
        <authorList>
            <person name="Goeker M."/>
        </authorList>
    </citation>
    <scope>NUCLEOTIDE SEQUENCE [LARGE SCALE GENOMIC DNA]</scope>
    <source>
        <strain evidence="2 3">DSM 29050</strain>
    </source>
</reference>
<evidence type="ECO:0000313" key="2">
    <source>
        <dbReference type="EMBL" id="MBB3942418.1"/>
    </source>
</evidence>
<comment type="caution">
    <text evidence="2">The sequence shown here is derived from an EMBL/GenBank/DDBJ whole genome shotgun (WGS) entry which is preliminary data.</text>
</comment>
<feature type="transmembrane region" description="Helical" evidence="1">
    <location>
        <begin position="12"/>
        <end position="34"/>
    </location>
</feature>
<dbReference type="RefSeq" id="WP_183939991.1">
    <property type="nucleotide sequence ID" value="NZ_BAABBG010000001.1"/>
</dbReference>
<evidence type="ECO:0000313" key="3">
    <source>
        <dbReference type="Proteomes" id="UP000581447"/>
    </source>
</evidence>
<protein>
    <submittedName>
        <fullName evidence="2">Uncharacterized protein YacL</fullName>
    </submittedName>
</protein>
<feature type="transmembrane region" description="Helical" evidence="1">
    <location>
        <begin position="40"/>
        <end position="66"/>
    </location>
</feature>
<dbReference type="InterPro" id="IPR053824">
    <property type="entry name" value="DUF7010"/>
</dbReference>
<gene>
    <name evidence="2" type="ORF">GGR91_000640</name>
</gene>
<name>A0A840AWA7_9SPHN</name>
<keyword evidence="3" id="KW-1185">Reference proteome</keyword>
<proteinExistence type="predicted"/>
<dbReference type="Pfam" id="PF22765">
    <property type="entry name" value="DUF7010"/>
    <property type="match status" value="1"/>
</dbReference>
<evidence type="ECO:0000256" key="1">
    <source>
        <dbReference type="SAM" id="Phobius"/>
    </source>
</evidence>
<feature type="transmembrane region" description="Helical" evidence="1">
    <location>
        <begin position="153"/>
        <end position="172"/>
    </location>
</feature>
<feature type="transmembrane region" description="Helical" evidence="1">
    <location>
        <begin position="128"/>
        <end position="147"/>
    </location>
</feature>
<feature type="transmembrane region" description="Helical" evidence="1">
    <location>
        <begin position="104"/>
        <end position="121"/>
    </location>
</feature>
<keyword evidence="1" id="KW-0472">Membrane</keyword>